<feature type="compositionally biased region" description="Low complexity" evidence="1">
    <location>
        <begin position="17"/>
        <end position="26"/>
    </location>
</feature>
<feature type="region of interest" description="Disordered" evidence="1">
    <location>
        <begin position="1"/>
        <end position="54"/>
    </location>
</feature>
<dbReference type="EMBL" id="VFOZ01000002">
    <property type="protein sequence ID" value="TQL90292.1"/>
    <property type="molecule type" value="Genomic_DNA"/>
</dbReference>
<organism evidence="2 3">
    <name type="scientific">Actinoallomurus bryophytorum</name>
    <dbReference type="NCBI Taxonomy" id="1490222"/>
    <lineage>
        <taxon>Bacteria</taxon>
        <taxon>Bacillati</taxon>
        <taxon>Actinomycetota</taxon>
        <taxon>Actinomycetes</taxon>
        <taxon>Streptosporangiales</taxon>
        <taxon>Thermomonosporaceae</taxon>
        <taxon>Actinoallomurus</taxon>
    </lineage>
</organism>
<protein>
    <submittedName>
        <fullName evidence="2">Uncharacterized protein</fullName>
    </submittedName>
</protein>
<sequence>MVYDASPRRRGVNASGQSFQRSSRFTGRGGRGTGLGAPEPVDAPSYGSWRAAQRPDVVSVDPTAPGECLCGDPADYMVSTNWFGGRRSRDPVCDRHLAEVLAAIGKQQARRDGG</sequence>
<dbReference type="Proteomes" id="UP000316096">
    <property type="component" value="Unassembled WGS sequence"/>
</dbReference>
<comment type="caution">
    <text evidence="2">The sequence shown here is derived from an EMBL/GenBank/DDBJ whole genome shotgun (WGS) entry which is preliminary data.</text>
</comment>
<evidence type="ECO:0000313" key="2">
    <source>
        <dbReference type="EMBL" id="TQL90292.1"/>
    </source>
</evidence>
<proteinExistence type="predicted"/>
<keyword evidence="3" id="KW-1185">Reference proteome</keyword>
<evidence type="ECO:0000256" key="1">
    <source>
        <dbReference type="SAM" id="MobiDB-lite"/>
    </source>
</evidence>
<reference evidence="2 3" key="1">
    <citation type="submission" date="2019-06" db="EMBL/GenBank/DDBJ databases">
        <title>Sequencing the genomes of 1000 actinobacteria strains.</title>
        <authorList>
            <person name="Klenk H.-P."/>
        </authorList>
    </citation>
    <scope>NUCLEOTIDE SEQUENCE [LARGE SCALE GENOMIC DNA]</scope>
    <source>
        <strain evidence="2 3">DSM 102200</strain>
    </source>
</reference>
<evidence type="ECO:0000313" key="3">
    <source>
        <dbReference type="Proteomes" id="UP000316096"/>
    </source>
</evidence>
<accession>A0A543BZM8</accession>
<gene>
    <name evidence="2" type="ORF">FB559_7594</name>
</gene>
<dbReference type="AlphaFoldDB" id="A0A543BZM8"/>
<name>A0A543BZM8_9ACTN</name>